<gene>
    <name evidence="1" type="ORF">XpruCFBP8353_18630</name>
    <name evidence="2" type="ORF">XpruCFBP8354_19020</name>
</gene>
<name>A0A2N3RFI9_9XANT</name>
<accession>A0A2N3RFI9</accession>
<evidence type="ECO:0000313" key="3">
    <source>
        <dbReference type="Proteomes" id="UP000233720"/>
    </source>
</evidence>
<dbReference type="Proteomes" id="UP000233720">
    <property type="component" value="Unassembled WGS sequence"/>
</dbReference>
<dbReference type="AlphaFoldDB" id="A0A2N3RFI9"/>
<sequence length="114" mass="12692">MIGSFSWSDSTVAHHTQQRSLCASLHCKNVGAQRVHALRPELTLIWPDAGNGNLSRSLALLHGTYAERSVPALGFGALRMMDDTTRGRDFSRWQPRCIARLNAPNRRSRHSRAG</sequence>
<dbReference type="EMBL" id="PHKW01000008">
    <property type="protein sequence ID" value="PKV15483.1"/>
    <property type="molecule type" value="Genomic_DNA"/>
</dbReference>
<evidence type="ECO:0000313" key="4">
    <source>
        <dbReference type="Proteomes" id="UP000233748"/>
    </source>
</evidence>
<evidence type="ECO:0000313" key="1">
    <source>
        <dbReference type="EMBL" id="PKV11274.1"/>
    </source>
</evidence>
<keyword evidence="4" id="KW-1185">Reference proteome</keyword>
<proteinExistence type="predicted"/>
<protein>
    <submittedName>
        <fullName evidence="1">Uncharacterized protein</fullName>
    </submittedName>
</protein>
<dbReference type="EMBL" id="PHKV01000008">
    <property type="protein sequence ID" value="PKV11274.1"/>
    <property type="molecule type" value="Genomic_DNA"/>
</dbReference>
<evidence type="ECO:0000313" key="2">
    <source>
        <dbReference type="EMBL" id="PKV15483.1"/>
    </source>
</evidence>
<dbReference type="Proteomes" id="UP000233748">
    <property type="component" value="Unassembled WGS sequence"/>
</dbReference>
<comment type="caution">
    <text evidence="1">The sequence shown here is derived from an EMBL/GenBank/DDBJ whole genome shotgun (WGS) entry which is preliminary data.</text>
</comment>
<reference evidence="3 4" key="1">
    <citation type="submission" date="2017-11" db="EMBL/GenBank/DDBJ databases">
        <title>Xanthomonas prunicola sp. nov., a novel pathogen that affects nectarine (Prunus persica var. nectarine) trees.</title>
        <authorList>
            <person name="Lopez M."/>
            <person name="Lopez-Soriano P."/>
            <person name="Garita-Cambronero J."/>
            <person name="Beltran C."/>
            <person name="Taghouti G."/>
            <person name="Portier P."/>
            <person name="Cubero J."/>
            <person name="Fischer-Le Saux M."/>
            <person name="Marco-Noales E."/>
        </authorList>
    </citation>
    <scope>NUCLEOTIDE SEQUENCE [LARGE SCALE GENOMIC DNA]</scope>
    <source>
        <strain evidence="1 3">CFBP8353</strain>
        <strain evidence="2 4">CFBP8354</strain>
    </source>
</reference>
<organism evidence="1 3">
    <name type="scientific">Xanthomonas prunicola</name>
    <dbReference type="NCBI Taxonomy" id="2053930"/>
    <lineage>
        <taxon>Bacteria</taxon>
        <taxon>Pseudomonadati</taxon>
        <taxon>Pseudomonadota</taxon>
        <taxon>Gammaproteobacteria</taxon>
        <taxon>Lysobacterales</taxon>
        <taxon>Lysobacteraceae</taxon>
        <taxon>Xanthomonas</taxon>
    </lineage>
</organism>